<dbReference type="Proteomes" id="UP000186040">
    <property type="component" value="Unassembled WGS sequence"/>
</dbReference>
<name>A0A1Q9LD12_9PSEU</name>
<comment type="caution">
    <text evidence="3">The sequence shown here is derived from an EMBL/GenBank/DDBJ whole genome shotgun (WGS) entry which is preliminary data.</text>
</comment>
<feature type="domain" description="Transcription regulator PadR N-terminal" evidence="1">
    <location>
        <begin position="7"/>
        <end position="80"/>
    </location>
</feature>
<evidence type="ECO:0000259" key="2">
    <source>
        <dbReference type="Pfam" id="PF10400"/>
    </source>
</evidence>
<dbReference type="Gene3D" id="6.10.140.190">
    <property type="match status" value="1"/>
</dbReference>
<protein>
    <submittedName>
        <fullName evidence="3">PadR family transcriptional regulator</fullName>
    </submittedName>
</protein>
<dbReference type="Pfam" id="PF03551">
    <property type="entry name" value="PadR"/>
    <property type="match status" value="1"/>
</dbReference>
<dbReference type="InterPro" id="IPR005149">
    <property type="entry name" value="Tscrpt_reg_PadR_N"/>
</dbReference>
<accession>A0A1Q9LD12</accession>
<organism evidence="3 4">
    <name type="scientific">Actinokineospora bangkokensis</name>
    <dbReference type="NCBI Taxonomy" id="1193682"/>
    <lineage>
        <taxon>Bacteria</taxon>
        <taxon>Bacillati</taxon>
        <taxon>Actinomycetota</taxon>
        <taxon>Actinomycetes</taxon>
        <taxon>Pseudonocardiales</taxon>
        <taxon>Pseudonocardiaceae</taxon>
        <taxon>Actinokineospora</taxon>
    </lineage>
</organism>
<evidence type="ECO:0000313" key="3">
    <source>
        <dbReference type="EMBL" id="OLR89921.1"/>
    </source>
</evidence>
<dbReference type="SUPFAM" id="SSF46785">
    <property type="entry name" value="Winged helix' DNA-binding domain"/>
    <property type="match status" value="1"/>
</dbReference>
<dbReference type="OrthoDB" id="3186544at2"/>
<reference evidence="3 4" key="1">
    <citation type="submission" date="2016-10" db="EMBL/GenBank/DDBJ databases">
        <title>The Draft Genome Sequence of Actinokineospora bangkokensis 44EHWT reveals the biosynthetic pathway of antifungal compounds Thailandins with unusual extender unit butylmalonyl-CoA.</title>
        <authorList>
            <person name="Greule A."/>
            <person name="Intra B."/>
            <person name="Flemming S."/>
            <person name="Rommel M.G."/>
            <person name="Panbangred W."/>
            <person name="Bechthold A."/>
        </authorList>
    </citation>
    <scope>NUCLEOTIDE SEQUENCE [LARGE SCALE GENOMIC DNA]</scope>
    <source>
        <strain evidence="3 4">44EHW</strain>
    </source>
</reference>
<dbReference type="RefSeq" id="WP_075978128.1">
    <property type="nucleotide sequence ID" value="NZ_MKQR01000028.1"/>
</dbReference>
<dbReference type="InterPro" id="IPR036388">
    <property type="entry name" value="WH-like_DNA-bd_sf"/>
</dbReference>
<dbReference type="PANTHER" id="PTHR43252:SF4">
    <property type="entry name" value="TRANSCRIPTIONAL REGULATORY PROTEIN"/>
    <property type="match status" value="1"/>
</dbReference>
<evidence type="ECO:0000259" key="1">
    <source>
        <dbReference type="Pfam" id="PF03551"/>
    </source>
</evidence>
<dbReference type="PANTHER" id="PTHR43252">
    <property type="entry name" value="TRANSCRIPTIONAL REGULATOR YQJI"/>
    <property type="match status" value="1"/>
</dbReference>
<feature type="domain" description="Transcription regulator PadR C-terminal" evidence="2">
    <location>
        <begin position="92"/>
        <end position="176"/>
    </location>
</feature>
<dbReference type="InterPro" id="IPR018309">
    <property type="entry name" value="Tscrpt_reg_PadR_C"/>
</dbReference>
<dbReference type="Pfam" id="PF10400">
    <property type="entry name" value="Vir_act_alpha_C"/>
    <property type="match status" value="1"/>
</dbReference>
<evidence type="ECO:0000313" key="4">
    <source>
        <dbReference type="Proteomes" id="UP000186040"/>
    </source>
</evidence>
<dbReference type="Gene3D" id="1.10.10.10">
    <property type="entry name" value="Winged helix-like DNA-binding domain superfamily/Winged helix DNA-binding domain"/>
    <property type="match status" value="1"/>
</dbReference>
<proteinExistence type="predicted"/>
<sequence length="178" mass="19902">MALEHAILVSLAEREGSGYELTRRFDRSIGFFWRATHQQIYRVLKRMDEAGWVSSVHVPQEGKPDKKVYSVSAAGRVELERWIAEPGEPVEVRDELAVKIRGAAHGDLAALRAEVARHRDAHAERLALYRRLADKDFPEPGALSGTALHQYLVLRGGISAESGFVTWCTEVLDALEGR</sequence>
<dbReference type="AlphaFoldDB" id="A0A1Q9LD12"/>
<gene>
    <name evidence="3" type="ORF">BJP25_02685</name>
</gene>
<dbReference type="InterPro" id="IPR036390">
    <property type="entry name" value="WH_DNA-bd_sf"/>
</dbReference>
<dbReference type="STRING" id="1193682.BJP25_02685"/>
<dbReference type="EMBL" id="MKQR01000028">
    <property type="protein sequence ID" value="OLR89921.1"/>
    <property type="molecule type" value="Genomic_DNA"/>
</dbReference>
<keyword evidence="4" id="KW-1185">Reference proteome</keyword>